<dbReference type="GO" id="GO:0015031">
    <property type="term" value="P:protein transport"/>
    <property type="evidence" value="ECO:0007669"/>
    <property type="project" value="UniProtKB-KW"/>
</dbReference>
<keyword evidence="4" id="KW-0963">Cytoplasm</keyword>
<dbReference type="EMBL" id="NBSK02000006">
    <property type="protein sequence ID" value="KAJ0200167.1"/>
    <property type="molecule type" value="Genomic_DNA"/>
</dbReference>
<dbReference type="InterPro" id="IPR003959">
    <property type="entry name" value="ATPase_AAA_core"/>
</dbReference>
<gene>
    <name evidence="6" type="ORF">LSAT_V11C600308590</name>
</gene>
<dbReference type="SUPFAM" id="SSF52540">
    <property type="entry name" value="P-loop containing nucleoside triphosphate hydrolases"/>
    <property type="match status" value="1"/>
</dbReference>
<evidence type="ECO:0000256" key="4">
    <source>
        <dbReference type="RuleBase" id="RU367045"/>
    </source>
</evidence>
<dbReference type="GO" id="GO:0046872">
    <property type="term" value="F:metal ion binding"/>
    <property type="evidence" value="ECO:0007669"/>
    <property type="project" value="UniProtKB-UniRule"/>
</dbReference>
<dbReference type="AlphaFoldDB" id="A0A9R1V4S0"/>
<comment type="similarity">
    <text evidence="1 4">Belongs to the AAA ATPase family.</text>
</comment>
<comment type="caution">
    <text evidence="6">The sequence shown here is derived from an EMBL/GenBank/DDBJ whole genome shotgun (WGS) entry which is preliminary data.</text>
</comment>
<proteinExistence type="inferred from homology"/>
<dbReference type="InterPro" id="IPR027417">
    <property type="entry name" value="P-loop_NTPase"/>
</dbReference>
<protein>
    <recommendedName>
        <fullName evidence="4">Vesicle-fusing ATPase</fullName>
        <ecNumber evidence="4">3.6.4.6</ecNumber>
    </recommendedName>
</protein>
<dbReference type="GO" id="GO:0016887">
    <property type="term" value="F:ATP hydrolysis activity"/>
    <property type="evidence" value="ECO:0007669"/>
    <property type="project" value="InterPro"/>
</dbReference>
<keyword evidence="2 4" id="KW-0547">Nucleotide-binding</keyword>
<keyword evidence="3 4" id="KW-0067">ATP-binding</keyword>
<keyword evidence="7" id="KW-1185">Reference proteome</keyword>
<dbReference type="InterPro" id="IPR039812">
    <property type="entry name" value="Vesicle-fus_ATPase"/>
</dbReference>
<keyword evidence="4" id="KW-0479">Metal-binding</keyword>
<dbReference type="PANTHER" id="PTHR23078:SF3">
    <property type="entry name" value="VESICLE-FUSING ATPASE"/>
    <property type="match status" value="1"/>
</dbReference>
<dbReference type="Proteomes" id="UP000235145">
    <property type="component" value="Unassembled WGS sequence"/>
</dbReference>
<keyword evidence="4" id="KW-0460">Magnesium</keyword>
<dbReference type="GO" id="GO:0005737">
    <property type="term" value="C:cytoplasm"/>
    <property type="evidence" value="ECO:0007669"/>
    <property type="project" value="UniProtKB-SubCell"/>
</dbReference>
<name>A0A9R1V4S0_LACSA</name>
<accession>A0A9R1V4S0</accession>
<dbReference type="PANTHER" id="PTHR23078">
    <property type="entry name" value="VESICULAR-FUSION PROTEIN NSF"/>
    <property type="match status" value="1"/>
</dbReference>
<evidence type="ECO:0000256" key="2">
    <source>
        <dbReference type="ARBA" id="ARBA00022741"/>
    </source>
</evidence>
<dbReference type="Gene3D" id="1.10.8.60">
    <property type="match status" value="1"/>
</dbReference>
<evidence type="ECO:0000256" key="3">
    <source>
        <dbReference type="ARBA" id="ARBA00022840"/>
    </source>
</evidence>
<comment type="catalytic activity">
    <reaction evidence="4">
        <text>ATP + H2O = ADP + phosphate + H(+)</text>
        <dbReference type="Rhea" id="RHEA:13065"/>
        <dbReference type="ChEBI" id="CHEBI:15377"/>
        <dbReference type="ChEBI" id="CHEBI:15378"/>
        <dbReference type="ChEBI" id="CHEBI:30616"/>
        <dbReference type="ChEBI" id="CHEBI:43474"/>
        <dbReference type="ChEBI" id="CHEBI:456216"/>
        <dbReference type="EC" id="3.6.4.6"/>
    </reaction>
</comment>
<dbReference type="Gene3D" id="3.40.50.300">
    <property type="entry name" value="P-loop containing nucleotide triphosphate hydrolases"/>
    <property type="match status" value="1"/>
</dbReference>
<sequence length="128" mass="14439">MRLLLMVYQCSTRDGTGVHNSIVNRLPTKIDSVGALNNWLLIGMTNKNDLLDEALLRPGRLEVQVEISLPDENVRLQILQIHTNKMKENSFLAPDVDLQELVIQSQVGVRVHDENIVPRPSVSYDDVP</sequence>
<comment type="function">
    <text evidence="4">Required for vesicle-mediated transport. Catalyzes the fusion of transport vesicles within the Golgi cisternae. Is also required for transport from the endoplasmic reticulum to the Golgi stack. Seems to function as a fusion protein required for the delivery of cargo proteins to all compartments of the Golgi stack independent of vesicle origin.</text>
</comment>
<keyword evidence="4" id="KW-0931">ER-Golgi transport</keyword>
<evidence type="ECO:0000313" key="7">
    <source>
        <dbReference type="Proteomes" id="UP000235145"/>
    </source>
</evidence>
<dbReference type="EC" id="3.6.4.6" evidence="4"/>
<evidence type="ECO:0000313" key="6">
    <source>
        <dbReference type="EMBL" id="KAJ0200167.1"/>
    </source>
</evidence>
<reference evidence="6 7" key="1">
    <citation type="journal article" date="2017" name="Nat. Commun.">
        <title>Genome assembly with in vitro proximity ligation data and whole-genome triplication in lettuce.</title>
        <authorList>
            <person name="Reyes-Chin-Wo S."/>
            <person name="Wang Z."/>
            <person name="Yang X."/>
            <person name="Kozik A."/>
            <person name="Arikit S."/>
            <person name="Song C."/>
            <person name="Xia L."/>
            <person name="Froenicke L."/>
            <person name="Lavelle D.O."/>
            <person name="Truco M.J."/>
            <person name="Xia R."/>
            <person name="Zhu S."/>
            <person name="Xu C."/>
            <person name="Xu H."/>
            <person name="Xu X."/>
            <person name="Cox K."/>
            <person name="Korf I."/>
            <person name="Meyers B.C."/>
            <person name="Michelmore R.W."/>
        </authorList>
    </citation>
    <scope>NUCLEOTIDE SEQUENCE [LARGE SCALE GENOMIC DNA]</scope>
    <source>
        <strain evidence="7">cv. Salinas</strain>
        <tissue evidence="6">Seedlings</tissue>
    </source>
</reference>
<comment type="subcellular location">
    <subcellularLocation>
        <location evidence="4">Cytoplasm</location>
    </subcellularLocation>
</comment>
<evidence type="ECO:0000259" key="5">
    <source>
        <dbReference type="Pfam" id="PF00004"/>
    </source>
</evidence>
<evidence type="ECO:0000256" key="1">
    <source>
        <dbReference type="ARBA" id="ARBA00006914"/>
    </source>
</evidence>
<organism evidence="6 7">
    <name type="scientific">Lactuca sativa</name>
    <name type="common">Garden lettuce</name>
    <dbReference type="NCBI Taxonomy" id="4236"/>
    <lineage>
        <taxon>Eukaryota</taxon>
        <taxon>Viridiplantae</taxon>
        <taxon>Streptophyta</taxon>
        <taxon>Embryophyta</taxon>
        <taxon>Tracheophyta</taxon>
        <taxon>Spermatophyta</taxon>
        <taxon>Magnoliopsida</taxon>
        <taxon>eudicotyledons</taxon>
        <taxon>Gunneridae</taxon>
        <taxon>Pentapetalae</taxon>
        <taxon>asterids</taxon>
        <taxon>campanulids</taxon>
        <taxon>Asterales</taxon>
        <taxon>Asteraceae</taxon>
        <taxon>Cichorioideae</taxon>
        <taxon>Cichorieae</taxon>
        <taxon>Lactucinae</taxon>
        <taxon>Lactuca</taxon>
    </lineage>
</organism>
<dbReference type="GO" id="GO:0005524">
    <property type="term" value="F:ATP binding"/>
    <property type="evidence" value="ECO:0007669"/>
    <property type="project" value="UniProtKB-UniRule"/>
</dbReference>
<dbReference type="GO" id="GO:0035494">
    <property type="term" value="P:SNARE complex disassembly"/>
    <property type="evidence" value="ECO:0007669"/>
    <property type="project" value="InterPro"/>
</dbReference>
<keyword evidence="4" id="KW-0813">Transport</keyword>
<keyword evidence="4" id="KW-0653">Protein transport</keyword>
<comment type="cofactor">
    <cofactor evidence="4">
        <name>Mg(2+)</name>
        <dbReference type="ChEBI" id="CHEBI:18420"/>
    </cofactor>
    <text evidence="4">Binds 1 Mg(2+) ion per subunit.</text>
</comment>
<feature type="domain" description="ATPase AAA-type core" evidence="5">
    <location>
        <begin position="13"/>
        <end position="68"/>
    </location>
</feature>
<dbReference type="Pfam" id="PF00004">
    <property type="entry name" value="AAA"/>
    <property type="match status" value="1"/>
</dbReference>
<keyword evidence="4" id="KW-0378">Hydrolase</keyword>